<keyword evidence="5" id="KW-1185">Reference proteome</keyword>
<evidence type="ECO:0000313" key="4">
    <source>
        <dbReference type="EMBL" id="KAK5803487.1"/>
    </source>
</evidence>
<feature type="domain" description="Retrotransposon gag" evidence="3">
    <location>
        <begin position="236"/>
        <end position="323"/>
    </location>
</feature>
<sequence>MEAEFNERIERMERAQKELQDQLAKSQQETRDLMVRSREESLEQRDQMAKMMEMMTTLVKGKMQNPDVMEPQSRICHDQDPLYPPGFTPPLAYTTQIGYTQGEPTGLEHRPMPPAPPINLGQGIFASNPGASPADPLVPDLDDPAEVAKLKLDNHDAKYRSLEERLKAIEGTEVFSALGAKELSLVPDLILPPKFKVPDFEKYDGTRCPKAHLIMFCQKMTGYVNEDKLLIHCFQDSLTGSALRWYNQLSREKIRSWKDLATAFCDQYKHVSDMVPDRMTLQMMEKKPAESFRQYAQRWRDISAQVEPPLTKIEITVLFINTLKAPFYDKLIGSATKDFSDIVISGELIENTVKSGRMEGSEGSRKVASVRKKEPEAYMVGTASRYIPNSYPNQPRPRNYPPPNFYYPPQTRYYQAPHPSYPVYVTNNQRPVTTFSQNTVPAQSQPRNESRPARHNPERPQFTPIPVSYGELYPKLLEK</sequence>
<comment type="caution">
    <text evidence="4">The sequence shown here is derived from an EMBL/GenBank/DDBJ whole genome shotgun (WGS) entry which is preliminary data.</text>
</comment>
<name>A0ABR0NQ70_GOSAR</name>
<feature type="region of interest" description="Disordered" evidence="2">
    <location>
        <begin position="16"/>
        <end position="44"/>
    </location>
</feature>
<proteinExistence type="predicted"/>
<evidence type="ECO:0000313" key="5">
    <source>
        <dbReference type="Proteomes" id="UP001358586"/>
    </source>
</evidence>
<dbReference type="PANTHER" id="PTHR33223">
    <property type="entry name" value="CCHC-TYPE DOMAIN-CONTAINING PROTEIN"/>
    <property type="match status" value="1"/>
</dbReference>
<feature type="compositionally biased region" description="Polar residues" evidence="2">
    <location>
        <begin position="437"/>
        <end position="447"/>
    </location>
</feature>
<feature type="region of interest" description="Disordered" evidence="2">
    <location>
        <begin position="437"/>
        <end position="467"/>
    </location>
</feature>
<dbReference type="InterPro" id="IPR005162">
    <property type="entry name" value="Retrotrans_gag_dom"/>
</dbReference>
<organism evidence="4 5">
    <name type="scientific">Gossypium arboreum</name>
    <name type="common">Tree cotton</name>
    <name type="synonym">Gossypium nanking</name>
    <dbReference type="NCBI Taxonomy" id="29729"/>
    <lineage>
        <taxon>Eukaryota</taxon>
        <taxon>Viridiplantae</taxon>
        <taxon>Streptophyta</taxon>
        <taxon>Embryophyta</taxon>
        <taxon>Tracheophyta</taxon>
        <taxon>Spermatophyta</taxon>
        <taxon>Magnoliopsida</taxon>
        <taxon>eudicotyledons</taxon>
        <taxon>Gunneridae</taxon>
        <taxon>Pentapetalae</taxon>
        <taxon>rosids</taxon>
        <taxon>malvids</taxon>
        <taxon>Malvales</taxon>
        <taxon>Malvaceae</taxon>
        <taxon>Malvoideae</taxon>
        <taxon>Gossypium</taxon>
    </lineage>
</organism>
<reference evidence="4 5" key="1">
    <citation type="submission" date="2023-03" db="EMBL/GenBank/DDBJ databases">
        <title>WGS of Gossypium arboreum.</title>
        <authorList>
            <person name="Yu D."/>
        </authorList>
    </citation>
    <scope>NUCLEOTIDE SEQUENCE [LARGE SCALE GENOMIC DNA]</scope>
    <source>
        <tissue evidence="4">Leaf</tissue>
    </source>
</reference>
<dbReference type="Proteomes" id="UP001358586">
    <property type="component" value="Chromosome 9"/>
</dbReference>
<evidence type="ECO:0000256" key="2">
    <source>
        <dbReference type="SAM" id="MobiDB-lite"/>
    </source>
</evidence>
<dbReference type="PANTHER" id="PTHR33223:SF8">
    <property type="entry name" value="OS04G0172440 PROTEIN"/>
    <property type="match status" value="1"/>
</dbReference>
<dbReference type="EMBL" id="JARKNE010000009">
    <property type="protein sequence ID" value="KAK5803487.1"/>
    <property type="molecule type" value="Genomic_DNA"/>
</dbReference>
<evidence type="ECO:0000256" key="1">
    <source>
        <dbReference type="SAM" id="Coils"/>
    </source>
</evidence>
<accession>A0ABR0NQ70</accession>
<gene>
    <name evidence="4" type="ORF">PVK06_031134</name>
</gene>
<feature type="coiled-coil region" evidence="1">
    <location>
        <begin position="145"/>
        <end position="172"/>
    </location>
</feature>
<feature type="compositionally biased region" description="Basic and acidic residues" evidence="2">
    <location>
        <begin position="448"/>
        <end position="458"/>
    </location>
</feature>
<protein>
    <recommendedName>
        <fullName evidence="3">Retrotransposon gag domain-containing protein</fullName>
    </recommendedName>
</protein>
<dbReference type="Pfam" id="PF03732">
    <property type="entry name" value="Retrotrans_gag"/>
    <property type="match status" value="1"/>
</dbReference>
<feature type="compositionally biased region" description="Basic and acidic residues" evidence="2">
    <location>
        <begin position="28"/>
        <end position="44"/>
    </location>
</feature>
<evidence type="ECO:0000259" key="3">
    <source>
        <dbReference type="Pfam" id="PF03732"/>
    </source>
</evidence>
<keyword evidence="1" id="KW-0175">Coiled coil</keyword>